<sequence>EINRKTPKRKKWEAFPGRNKFYLLSGELSPIIPVIGGALFLFVLGTLLRTSFSDPGVLPRATPDEAADLERQIDVANGSTGYRPPPRTKEVVINGQTVKLKYCFTCKIFRPPRASHCSLCDNCVGELWHFLALNWKFLVLHNLGFVNILKRNCLQSLLCININVPIFLSMSLQSVLTTTVHGWGTVWEGGTTVSSTCSSSLSPSSPSSSSPLHTLLLTVLSVYFKPAGCKWAVWKSGRVLARYRPSSWEQPVTDSARSPFGFVISNPTLWRNAVLETEI</sequence>
<reference evidence="2" key="2">
    <citation type="submission" date="2025-09" db="UniProtKB">
        <authorList>
            <consortium name="Ensembl"/>
        </authorList>
    </citation>
    <scope>IDENTIFICATION</scope>
</reference>
<evidence type="ECO:0000256" key="1">
    <source>
        <dbReference type="SAM" id="Phobius"/>
    </source>
</evidence>
<accession>A0A3Q2T2L1</accession>
<keyword evidence="1" id="KW-0812">Transmembrane</keyword>
<dbReference type="Ensembl" id="ENSFHET00000002729.1">
    <property type="protein sequence ID" value="ENSFHEP00000008088.1"/>
    <property type="gene ID" value="ENSFHEG00000009469.1"/>
</dbReference>
<feature type="transmembrane region" description="Helical" evidence="1">
    <location>
        <begin position="21"/>
        <end position="48"/>
    </location>
</feature>
<dbReference type="AlphaFoldDB" id="A0A3Q2T2L1"/>
<dbReference type="PROSITE" id="PS50216">
    <property type="entry name" value="DHHC"/>
    <property type="match status" value="1"/>
</dbReference>
<dbReference type="GO" id="GO:0005794">
    <property type="term" value="C:Golgi apparatus"/>
    <property type="evidence" value="ECO:0007669"/>
    <property type="project" value="TreeGrafter"/>
</dbReference>
<dbReference type="Proteomes" id="UP000265000">
    <property type="component" value="Unplaced"/>
</dbReference>
<evidence type="ECO:0000313" key="3">
    <source>
        <dbReference type="Proteomes" id="UP000265000"/>
    </source>
</evidence>
<dbReference type="GO" id="GO:0006612">
    <property type="term" value="P:protein targeting to membrane"/>
    <property type="evidence" value="ECO:0007669"/>
    <property type="project" value="TreeGrafter"/>
</dbReference>
<dbReference type="GeneTree" id="ENSGT00940000156483"/>
<keyword evidence="1" id="KW-0472">Membrane</keyword>
<protein>
    <submittedName>
        <fullName evidence="2">Probable palmitoyltransferase ZDHHC14</fullName>
    </submittedName>
</protein>
<proteinExistence type="predicted"/>
<dbReference type="PANTHER" id="PTHR22883:SF28">
    <property type="entry name" value="PALMITOYLTRANSFERASE ZDHHC14"/>
    <property type="match status" value="1"/>
</dbReference>
<name>A0A3Q2T2L1_FUNHE</name>
<reference evidence="2" key="1">
    <citation type="submission" date="2025-08" db="UniProtKB">
        <authorList>
            <consortium name="Ensembl"/>
        </authorList>
    </citation>
    <scope>IDENTIFICATION</scope>
</reference>
<dbReference type="InterPro" id="IPR039859">
    <property type="entry name" value="PFA4/ZDH16/20/ERF2-like"/>
</dbReference>
<evidence type="ECO:0000313" key="2">
    <source>
        <dbReference type="Ensembl" id="ENSFHEP00000008088.1"/>
    </source>
</evidence>
<keyword evidence="3" id="KW-1185">Reference proteome</keyword>
<dbReference type="PANTHER" id="PTHR22883">
    <property type="entry name" value="ZINC FINGER DHHC DOMAIN CONTAINING PROTEIN"/>
    <property type="match status" value="1"/>
</dbReference>
<organism evidence="2 3">
    <name type="scientific">Fundulus heteroclitus</name>
    <name type="common">Killifish</name>
    <name type="synonym">Mummichog</name>
    <dbReference type="NCBI Taxonomy" id="8078"/>
    <lineage>
        <taxon>Eukaryota</taxon>
        <taxon>Metazoa</taxon>
        <taxon>Chordata</taxon>
        <taxon>Craniata</taxon>
        <taxon>Vertebrata</taxon>
        <taxon>Euteleostomi</taxon>
        <taxon>Actinopterygii</taxon>
        <taxon>Neopterygii</taxon>
        <taxon>Teleostei</taxon>
        <taxon>Neoteleostei</taxon>
        <taxon>Acanthomorphata</taxon>
        <taxon>Ovalentaria</taxon>
        <taxon>Atherinomorphae</taxon>
        <taxon>Cyprinodontiformes</taxon>
        <taxon>Fundulidae</taxon>
        <taxon>Fundulus</taxon>
    </lineage>
</organism>
<dbReference type="GO" id="GO:0019706">
    <property type="term" value="F:protein-cysteine S-palmitoyltransferase activity"/>
    <property type="evidence" value="ECO:0007669"/>
    <property type="project" value="TreeGrafter"/>
</dbReference>
<keyword evidence="1" id="KW-1133">Transmembrane helix</keyword>
<dbReference type="GO" id="GO:0005783">
    <property type="term" value="C:endoplasmic reticulum"/>
    <property type="evidence" value="ECO:0007669"/>
    <property type="project" value="TreeGrafter"/>
</dbReference>